<dbReference type="SUPFAM" id="SSF52218">
    <property type="entry name" value="Flavoproteins"/>
    <property type="match status" value="1"/>
</dbReference>
<dbReference type="eggNOG" id="COG0431">
    <property type="taxonomic scope" value="Bacteria"/>
</dbReference>
<dbReference type="Gene3D" id="3.40.50.360">
    <property type="match status" value="1"/>
</dbReference>
<dbReference type="GO" id="GO:0005829">
    <property type="term" value="C:cytosol"/>
    <property type="evidence" value="ECO:0007669"/>
    <property type="project" value="TreeGrafter"/>
</dbReference>
<comment type="caution">
    <text evidence="2">The sequence shown here is derived from an EMBL/GenBank/DDBJ whole genome shotgun (WGS) entry which is preliminary data.</text>
</comment>
<name>A0A0T6LQM2_WENVI</name>
<dbReference type="GO" id="GO:0010181">
    <property type="term" value="F:FMN binding"/>
    <property type="evidence" value="ECO:0007669"/>
    <property type="project" value="TreeGrafter"/>
</dbReference>
<dbReference type="AlphaFoldDB" id="A0A0T6LQM2"/>
<dbReference type="OrthoDB" id="9812295at2"/>
<dbReference type="GO" id="GO:0016491">
    <property type="term" value="F:oxidoreductase activity"/>
    <property type="evidence" value="ECO:0007669"/>
    <property type="project" value="InterPro"/>
</dbReference>
<dbReference type="InterPro" id="IPR029039">
    <property type="entry name" value="Flavoprotein-like_sf"/>
</dbReference>
<gene>
    <name evidence="2" type="ORF">AQ490_03935</name>
</gene>
<sequence length="201" mass="21885">MPIETSPAPLRLAVIVGSTRENRFAPTVADWFTARAEQHDGFDLDVLDLAELALPASLLANPVVDGEWVSPALGELTERIDAADVFVVITPEYNHGYPASLKHAIDSVGQQWRAKALGFVSYGGVSGGLRSVEQLRQVFAELHVVTVRDSVSIAGAWRQFDADGAPVNPEQLNAAAKVMLDQLVWWGRTLREGRAARPYRG</sequence>
<accession>A0A0T6LQM2</accession>
<dbReference type="InterPro" id="IPR050712">
    <property type="entry name" value="NAD(P)H-dep_reductase"/>
</dbReference>
<dbReference type="RefSeq" id="WP_018386311.1">
    <property type="nucleotide sequence ID" value="NZ_LLZU01000024.1"/>
</dbReference>
<proteinExistence type="predicted"/>
<evidence type="ECO:0000313" key="2">
    <source>
        <dbReference type="EMBL" id="KRV48414.1"/>
    </source>
</evidence>
<dbReference type="Pfam" id="PF03358">
    <property type="entry name" value="FMN_red"/>
    <property type="match status" value="1"/>
</dbReference>
<evidence type="ECO:0000313" key="3">
    <source>
        <dbReference type="Proteomes" id="UP000050867"/>
    </source>
</evidence>
<organism evidence="2 3">
    <name type="scientific">Wenjunlia vitaminophila</name>
    <name type="common">Streptomyces vitaminophilus</name>
    <dbReference type="NCBI Taxonomy" id="76728"/>
    <lineage>
        <taxon>Bacteria</taxon>
        <taxon>Bacillati</taxon>
        <taxon>Actinomycetota</taxon>
        <taxon>Actinomycetes</taxon>
        <taxon>Kitasatosporales</taxon>
        <taxon>Streptomycetaceae</taxon>
        <taxon>Wenjunlia</taxon>
    </lineage>
</organism>
<keyword evidence="3" id="KW-1185">Reference proteome</keyword>
<feature type="domain" description="NADPH-dependent FMN reductase-like" evidence="1">
    <location>
        <begin position="11"/>
        <end position="157"/>
    </location>
</feature>
<dbReference type="PANTHER" id="PTHR30543">
    <property type="entry name" value="CHROMATE REDUCTASE"/>
    <property type="match status" value="1"/>
</dbReference>
<evidence type="ECO:0000259" key="1">
    <source>
        <dbReference type="Pfam" id="PF03358"/>
    </source>
</evidence>
<reference evidence="2 3" key="1">
    <citation type="submission" date="2015-10" db="EMBL/GenBank/DDBJ databases">
        <title>Draft genome sequence of pyrrolomycin-producing Streptomyces vitaminophilus.</title>
        <authorList>
            <person name="Graham D.E."/>
            <person name="Mahan K.M."/>
            <person name="Klingeman D.M."/>
            <person name="Hettich R.L."/>
            <person name="Parry R.J."/>
        </authorList>
    </citation>
    <scope>NUCLEOTIDE SEQUENCE [LARGE SCALE GENOMIC DNA]</scope>
    <source>
        <strain evidence="2 3">ATCC 31673</strain>
    </source>
</reference>
<protein>
    <submittedName>
        <fullName evidence="2">NADPH-dependent FMN reductase</fullName>
    </submittedName>
</protein>
<dbReference type="STRING" id="76728.AQ490_03935"/>
<dbReference type="EMBL" id="LLZU01000024">
    <property type="protein sequence ID" value="KRV48414.1"/>
    <property type="molecule type" value="Genomic_DNA"/>
</dbReference>
<dbReference type="Proteomes" id="UP000050867">
    <property type="component" value="Unassembled WGS sequence"/>
</dbReference>
<dbReference type="PANTHER" id="PTHR30543:SF21">
    <property type="entry name" value="NAD(P)H-DEPENDENT FMN REDUCTASE LOT6"/>
    <property type="match status" value="1"/>
</dbReference>
<dbReference type="InterPro" id="IPR005025">
    <property type="entry name" value="FMN_Rdtase-like_dom"/>
</dbReference>